<comment type="caution">
    <text evidence="3">The sequence shown here is derived from an EMBL/GenBank/DDBJ whole genome shotgun (WGS) entry which is preliminary data.</text>
</comment>
<evidence type="ECO:0000256" key="2">
    <source>
        <dbReference type="SAM" id="Phobius"/>
    </source>
</evidence>
<keyword evidence="2" id="KW-0472">Membrane</keyword>
<reference evidence="3" key="1">
    <citation type="submission" date="2022-10" db="EMBL/GenBank/DDBJ databases">
        <title>Tapping the CABI collections for fungal endophytes: first genome assemblies for Collariella, Neodidymelliopsis, Ascochyta clinopodiicola, Didymella pomorum, Didymosphaeria variabile, Neocosmospora piperis and Neocucurbitaria cava.</title>
        <authorList>
            <person name="Hill R."/>
        </authorList>
    </citation>
    <scope>NUCLEOTIDE SEQUENCE</scope>
    <source>
        <strain evidence="3">IMI 355082</strain>
    </source>
</reference>
<dbReference type="EMBL" id="JAPEVB010000006">
    <property type="protein sequence ID" value="KAJ4386251.1"/>
    <property type="molecule type" value="Genomic_DNA"/>
</dbReference>
<evidence type="ECO:0000256" key="1">
    <source>
        <dbReference type="SAM" id="MobiDB-lite"/>
    </source>
</evidence>
<keyword evidence="4" id="KW-1185">Reference proteome</keyword>
<evidence type="ECO:0000313" key="3">
    <source>
        <dbReference type="EMBL" id="KAJ4386251.1"/>
    </source>
</evidence>
<sequence length="151" mass="15544">MSQGCISCTNQPSDNGSLGGAGHEGTVTPMVIGIIIGTVVIFILVVCALFYCVKLENNKYMAKLGDSGGEPDSGDGESVKSRRPSSGTVVPVSVRVVGSEAVGVRELPRSEVMGASVGGAGGKGEGKRKLFGWRRKTTPADTSPVMAIEMV</sequence>
<proteinExistence type="predicted"/>
<accession>A0A9W8YKK2</accession>
<keyword evidence="2" id="KW-0812">Transmembrane</keyword>
<protein>
    <submittedName>
        <fullName evidence="3">Uncharacterized protein</fullName>
    </submittedName>
</protein>
<feature type="transmembrane region" description="Helical" evidence="2">
    <location>
        <begin position="30"/>
        <end position="53"/>
    </location>
</feature>
<gene>
    <name evidence="3" type="ORF">N0V93_009144</name>
</gene>
<dbReference type="Proteomes" id="UP001140453">
    <property type="component" value="Unassembled WGS sequence"/>
</dbReference>
<feature type="region of interest" description="Disordered" evidence="1">
    <location>
        <begin position="63"/>
        <end position="88"/>
    </location>
</feature>
<name>A0A9W8YKK2_9PEZI</name>
<evidence type="ECO:0000313" key="4">
    <source>
        <dbReference type="Proteomes" id="UP001140453"/>
    </source>
</evidence>
<organism evidence="3 4">
    <name type="scientific">Gnomoniopsis smithogilvyi</name>
    <dbReference type="NCBI Taxonomy" id="1191159"/>
    <lineage>
        <taxon>Eukaryota</taxon>
        <taxon>Fungi</taxon>
        <taxon>Dikarya</taxon>
        <taxon>Ascomycota</taxon>
        <taxon>Pezizomycotina</taxon>
        <taxon>Sordariomycetes</taxon>
        <taxon>Sordariomycetidae</taxon>
        <taxon>Diaporthales</taxon>
        <taxon>Gnomoniaceae</taxon>
        <taxon>Gnomoniopsis</taxon>
    </lineage>
</organism>
<dbReference type="AlphaFoldDB" id="A0A9W8YKK2"/>
<keyword evidence="2" id="KW-1133">Transmembrane helix</keyword>